<gene>
    <name evidence="3" type="ORF">ACHE_40092A</name>
</gene>
<reference evidence="3" key="1">
    <citation type="submission" date="2021-01" db="EMBL/GenBank/DDBJ databases">
        <authorList>
            <consortium name="Aspergillus chevalieri M1 genome sequencing consortium"/>
            <person name="Kazuki M."/>
            <person name="Futagami T."/>
        </authorList>
    </citation>
    <scope>NUCLEOTIDE SEQUENCE</scope>
    <source>
        <strain evidence="3">M1</strain>
    </source>
</reference>
<organism evidence="3 4">
    <name type="scientific">Aspergillus chevalieri</name>
    <name type="common">Eurotium chevalieri</name>
    <dbReference type="NCBI Taxonomy" id="182096"/>
    <lineage>
        <taxon>Eukaryota</taxon>
        <taxon>Fungi</taxon>
        <taxon>Dikarya</taxon>
        <taxon>Ascomycota</taxon>
        <taxon>Pezizomycotina</taxon>
        <taxon>Eurotiomycetes</taxon>
        <taxon>Eurotiomycetidae</taxon>
        <taxon>Eurotiales</taxon>
        <taxon>Aspergillaceae</taxon>
        <taxon>Aspergillus</taxon>
        <taxon>Aspergillus subgen. Aspergillus</taxon>
    </lineage>
</organism>
<dbReference type="EMBL" id="AP024419">
    <property type="protein sequence ID" value="BCR87528.1"/>
    <property type="molecule type" value="Genomic_DNA"/>
</dbReference>
<dbReference type="KEGG" id="ache:ACHE_40092A"/>
<dbReference type="GeneID" id="66981887"/>
<sequence>MAGAEWEPFKLETERLYCYENKTLRQVKDYMASKYDFDKSIQQYQRQLAKWGFRKNPTRPGDWEFIGRRTEKRKRNDDKESEVHVWGRASA</sequence>
<dbReference type="RefSeq" id="XP_043136050.1">
    <property type="nucleotide sequence ID" value="XM_043278252.1"/>
</dbReference>
<proteinExistence type="predicted"/>
<keyword evidence="4" id="KW-1185">Reference proteome</keyword>
<dbReference type="Proteomes" id="UP000637239">
    <property type="component" value="Chromosome 4"/>
</dbReference>
<dbReference type="InterPro" id="IPR025676">
    <property type="entry name" value="Clr5_dom"/>
</dbReference>
<reference evidence="3" key="2">
    <citation type="submission" date="2021-02" db="EMBL/GenBank/DDBJ databases">
        <title>Aspergillus chevalieri M1 genome sequence.</title>
        <authorList>
            <person name="Kadooka C."/>
            <person name="Mori K."/>
            <person name="Futagami T."/>
        </authorList>
    </citation>
    <scope>NUCLEOTIDE SEQUENCE</scope>
    <source>
        <strain evidence="3">M1</strain>
    </source>
</reference>
<dbReference type="AlphaFoldDB" id="A0A7R7ZMI4"/>
<accession>A0A7R7ZMI4</accession>
<feature type="domain" description="Clr5" evidence="2">
    <location>
        <begin position="4"/>
        <end position="55"/>
    </location>
</feature>
<dbReference type="PANTHER" id="PTHR38788:SF3">
    <property type="entry name" value="CLR5 DOMAIN-CONTAINING PROTEIN"/>
    <property type="match status" value="1"/>
</dbReference>
<evidence type="ECO:0000259" key="2">
    <source>
        <dbReference type="Pfam" id="PF14420"/>
    </source>
</evidence>
<name>A0A7R7ZMI4_ASPCH</name>
<dbReference type="PANTHER" id="PTHR38788">
    <property type="entry name" value="CLR5 DOMAIN-CONTAINING PROTEIN"/>
    <property type="match status" value="1"/>
</dbReference>
<evidence type="ECO:0000256" key="1">
    <source>
        <dbReference type="SAM" id="MobiDB-lite"/>
    </source>
</evidence>
<feature type="compositionally biased region" description="Basic and acidic residues" evidence="1">
    <location>
        <begin position="71"/>
        <end position="85"/>
    </location>
</feature>
<dbReference type="Pfam" id="PF14420">
    <property type="entry name" value="Clr5"/>
    <property type="match status" value="1"/>
</dbReference>
<evidence type="ECO:0000313" key="3">
    <source>
        <dbReference type="EMBL" id="BCR87528.1"/>
    </source>
</evidence>
<feature type="region of interest" description="Disordered" evidence="1">
    <location>
        <begin position="71"/>
        <end position="91"/>
    </location>
</feature>
<evidence type="ECO:0000313" key="4">
    <source>
        <dbReference type="Proteomes" id="UP000637239"/>
    </source>
</evidence>
<protein>
    <recommendedName>
        <fullName evidence="2">Clr5 domain-containing protein</fullName>
    </recommendedName>
</protein>